<dbReference type="EMBL" id="FLRE01000196">
    <property type="protein sequence ID" value="SBT49659.1"/>
    <property type="molecule type" value="Genomic_DNA"/>
</dbReference>
<reference evidence="3" key="2">
    <citation type="submission" date="2016-05" db="EMBL/GenBank/DDBJ databases">
        <authorList>
            <person name="Lavstsen T."/>
            <person name="Jespersen J.S."/>
        </authorList>
    </citation>
    <scope>NUCLEOTIDE SEQUENCE [LARGE SCALE GENOMIC DNA]</scope>
</reference>
<organism evidence="3 4">
    <name type="scientific">Plasmodium ovale wallikeri</name>
    <dbReference type="NCBI Taxonomy" id="864142"/>
    <lineage>
        <taxon>Eukaryota</taxon>
        <taxon>Sar</taxon>
        <taxon>Alveolata</taxon>
        <taxon>Apicomplexa</taxon>
        <taxon>Aconoidasida</taxon>
        <taxon>Haemosporida</taxon>
        <taxon>Plasmodiidae</taxon>
        <taxon>Plasmodium</taxon>
        <taxon>Plasmodium (Plasmodium)</taxon>
    </lineage>
</organism>
<evidence type="ECO:0000313" key="2">
    <source>
        <dbReference type="EMBL" id="SBT49245.1"/>
    </source>
</evidence>
<dbReference type="Proteomes" id="UP000078550">
    <property type="component" value="Unassembled WGS sequence"/>
</dbReference>
<proteinExistence type="predicted"/>
<reference evidence="4 5" key="1">
    <citation type="submission" date="2016-05" db="EMBL/GenBank/DDBJ databases">
        <authorList>
            <person name="Naeem Raeece"/>
        </authorList>
    </citation>
    <scope>NUCLEOTIDE SEQUENCE [LARGE SCALE GENOMIC DNA]</scope>
</reference>
<dbReference type="Proteomes" id="UP000078555">
    <property type="component" value="Unassembled WGS sequence"/>
</dbReference>
<accession>A0A1A9A0D5</accession>
<name>A0A1A9A0D5_PLAOA</name>
<gene>
    <name evidence="2" type="ORF">POVWA1_059260</name>
    <name evidence="3" type="ORF">POVWA2_058570</name>
</gene>
<feature type="region of interest" description="Disordered" evidence="1">
    <location>
        <begin position="598"/>
        <end position="617"/>
    </location>
</feature>
<protein>
    <submittedName>
        <fullName evidence="3">Uncharacterized protein</fullName>
    </submittedName>
</protein>
<evidence type="ECO:0000256" key="1">
    <source>
        <dbReference type="SAM" id="MobiDB-lite"/>
    </source>
</evidence>
<evidence type="ECO:0000313" key="4">
    <source>
        <dbReference type="Proteomes" id="UP000078550"/>
    </source>
</evidence>
<evidence type="ECO:0000313" key="5">
    <source>
        <dbReference type="Proteomes" id="UP000078555"/>
    </source>
</evidence>
<dbReference type="AlphaFoldDB" id="A0A1A9A0D5"/>
<dbReference type="EMBL" id="FLRD01000152">
    <property type="protein sequence ID" value="SBT49245.1"/>
    <property type="molecule type" value="Genomic_DNA"/>
</dbReference>
<keyword evidence="5" id="KW-1185">Reference proteome</keyword>
<evidence type="ECO:0000313" key="3">
    <source>
        <dbReference type="EMBL" id="SBT49659.1"/>
    </source>
</evidence>
<feature type="compositionally biased region" description="Basic and acidic residues" evidence="1">
    <location>
        <begin position="604"/>
        <end position="617"/>
    </location>
</feature>
<sequence>MIRRSKVKLLIRLFPNRKLLIGISKDNGYTVDAHGDLNFLTNEIKHNLHKLQCIEQKKIKSDRIIYKKILKDMLNEKENFVADEMVHFLYILVYNDLYYLDICSNFFSYFYHNFIFSKRYFNNVNVNSIIHVIYSYYLFENYHFLAAKSSVFGTASSVRKEQGRENAPGGGSNMAIRGLTGSCGSRDVLGSREKSMGSGEECMGSFVFPPLNESRADTGGKCDLDSSHGRGGGYMWMKSRYNEYYSNGAYGSFHMFNHLSPFIFFNVDYINKNHLIKILLVLSQFVHNACVMELSQILQKRQNMNVPYNEKELKNVETILFTLIEAFVEKINIKKDIKKSYTPETINEKEIKKKKERYINLIDNSYKNFIYIDNDLNDHKLICLFFHILSNIFYPTSTNLYSQKGGNILIEELSKMCSLYKTTEGGKLYETYESPLPEYVRRTTDEHPKIDITNFSVVDMFRRHYNKMEIRKTFYKNTDSGNTHAENFLIYKNNILKNVKKYVFMENIYNLDTHYKLIFFRAIYSLNFFHFPYLKYIHLIHFYHQNGRIDNFDYCDNLHFRSDQSLHIEIMRGPEHAGSTQEEQLGRTKRIDRLKKAHSLGETTGDKHKNHTSDQRRTKMALEQWLKNKLSELSKRGDIFNNVYINLLNDIEQSIKNNSPEQTVNTLLHLHLLRFIDNHFIILLISKLCNSTDKLKNEHKKKIDVIITSLLTFLPAHIHSSDQSFPKQGPNAVTFNHIYYSNSIYIKHLKKLHDFLLLLHNKNIFKRKRKELLSWANYKCV</sequence>